<proteinExistence type="predicted"/>
<keyword evidence="2" id="KW-1185">Reference proteome</keyword>
<gene>
    <name evidence="1" type="ORF">Y1Q_0007414</name>
</gene>
<sequence length="66" mass="7065">MPPPLHSEEDLLHAVGSLFPHCCRHASSGCLFDADACICPLGLCGESRGRRDLKKEAADSRSTPTT</sequence>
<evidence type="ECO:0000313" key="2">
    <source>
        <dbReference type="Proteomes" id="UP000050525"/>
    </source>
</evidence>
<evidence type="ECO:0000313" key="1">
    <source>
        <dbReference type="EMBL" id="KYO45124.1"/>
    </source>
</evidence>
<comment type="caution">
    <text evidence="1">The sequence shown here is derived from an EMBL/GenBank/DDBJ whole genome shotgun (WGS) entry which is preliminary data.</text>
</comment>
<dbReference type="EMBL" id="AKHW03000635">
    <property type="protein sequence ID" value="KYO45124.1"/>
    <property type="molecule type" value="Genomic_DNA"/>
</dbReference>
<reference evidence="1 2" key="1">
    <citation type="journal article" date="2012" name="Genome Biol.">
        <title>Sequencing three crocodilian genomes to illuminate the evolution of archosaurs and amniotes.</title>
        <authorList>
            <person name="St John J.A."/>
            <person name="Braun E.L."/>
            <person name="Isberg S.R."/>
            <person name="Miles L.G."/>
            <person name="Chong A.Y."/>
            <person name="Gongora J."/>
            <person name="Dalzell P."/>
            <person name="Moran C."/>
            <person name="Bed'hom B."/>
            <person name="Abzhanov A."/>
            <person name="Burgess S.C."/>
            <person name="Cooksey A.M."/>
            <person name="Castoe T.A."/>
            <person name="Crawford N.G."/>
            <person name="Densmore L.D."/>
            <person name="Drew J.C."/>
            <person name="Edwards S.V."/>
            <person name="Faircloth B.C."/>
            <person name="Fujita M.K."/>
            <person name="Greenwold M.J."/>
            <person name="Hoffmann F.G."/>
            <person name="Howard J.M."/>
            <person name="Iguchi T."/>
            <person name="Janes D.E."/>
            <person name="Khan S.Y."/>
            <person name="Kohno S."/>
            <person name="de Koning A.J."/>
            <person name="Lance S.L."/>
            <person name="McCarthy F.M."/>
            <person name="McCormack J.E."/>
            <person name="Merchant M.E."/>
            <person name="Peterson D.G."/>
            <person name="Pollock D.D."/>
            <person name="Pourmand N."/>
            <person name="Raney B.J."/>
            <person name="Roessler K.A."/>
            <person name="Sanford J.R."/>
            <person name="Sawyer R.H."/>
            <person name="Schmidt C.J."/>
            <person name="Triplett E.W."/>
            <person name="Tuberville T.D."/>
            <person name="Venegas-Anaya M."/>
            <person name="Howard J.T."/>
            <person name="Jarvis E.D."/>
            <person name="Guillette L.J.Jr."/>
            <person name="Glenn T.C."/>
            <person name="Green R.E."/>
            <person name="Ray D.A."/>
        </authorList>
    </citation>
    <scope>NUCLEOTIDE SEQUENCE [LARGE SCALE GENOMIC DNA]</scope>
    <source>
        <strain evidence="1">KSC_2009_1</strain>
    </source>
</reference>
<name>A0A151P7X2_ALLMI</name>
<accession>A0A151P7X2</accession>
<protein>
    <submittedName>
        <fullName evidence="1">Uncharacterized protein</fullName>
    </submittedName>
</protein>
<dbReference type="AlphaFoldDB" id="A0A151P7X2"/>
<dbReference type="Proteomes" id="UP000050525">
    <property type="component" value="Unassembled WGS sequence"/>
</dbReference>
<organism evidence="1 2">
    <name type="scientific">Alligator mississippiensis</name>
    <name type="common">American alligator</name>
    <dbReference type="NCBI Taxonomy" id="8496"/>
    <lineage>
        <taxon>Eukaryota</taxon>
        <taxon>Metazoa</taxon>
        <taxon>Chordata</taxon>
        <taxon>Craniata</taxon>
        <taxon>Vertebrata</taxon>
        <taxon>Euteleostomi</taxon>
        <taxon>Archelosauria</taxon>
        <taxon>Archosauria</taxon>
        <taxon>Crocodylia</taxon>
        <taxon>Alligatoridae</taxon>
        <taxon>Alligatorinae</taxon>
        <taxon>Alligator</taxon>
    </lineage>
</organism>